<dbReference type="Pfam" id="PF09594">
    <property type="entry name" value="GT87"/>
    <property type="match status" value="1"/>
</dbReference>
<organism evidence="9 10">
    <name type="scientific">Streptomyces orinoci</name>
    <name type="common">Streptoverticillium orinoci</name>
    <dbReference type="NCBI Taxonomy" id="67339"/>
    <lineage>
        <taxon>Bacteria</taxon>
        <taxon>Bacillati</taxon>
        <taxon>Actinomycetota</taxon>
        <taxon>Actinomycetes</taxon>
        <taxon>Kitasatosporales</taxon>
        <taxon>Streptomycetaceae</taxon>
        <taxon>Streptomyces</taxon>
    </lineage>
</organism>
<evidence type="ECO:0000256" key="6">
    <source>
        <dbReference type="ARBA" id="ARBA00023136"/>
    </source>
</evidence>
<dbReference type="EMBL" id="JBFAUK010000017">
    <property type="protein sequence ID" value="MEV5508921.1"/>
    <property type="molecule type" value="Genomic_DNA"/>
</dbReference>
<evidence type="ECO:0000256" key="7">
    <source>
        <dbReference type="ARBA" id="ARBA00024033"/>
    </source>
</evidence>
<dbReference type="RefSeq" id="WP_338323679.1">
    <property type="nucleotide sequence ID" value="NZ_JBFAUK010000017.1"/>
</dbReference>
<keyword evidence="3 9" id="KW-0808">Transferase</keyword>
<proteinExistence type="inferred from homology"/>
<feature type="transmembrane region" description="Helical" evidence="8">
    <location>
        <begin position="382"/>
        <end position="409"/>
    </location>
</feature>
<protein>
    <submittedName>
        <fullName evidence="9">Glycosyltransferase family 87 protein</fullName>
        <ecNumber evidence="9">2.4.-.-</ecNumber>
    </submittedName>
</protein>
<dbReference type="GO" id="GO:0016757">
    <property type="term" value="F:glycosyltransferase activity"/>
    <property type="evidence" value="ECO:0007669"/>
    <property type="project" value="UniProtKB-KW"/>
</dbReference>
<keyword evidence="5 8" id="KW-1133">Transmembrane helix</keyword>
<evidence type="ECO:0000256" key="4">
    <source>
        <dbReference type="ARBA" id="ARBA00022692"/>
    </source>
</evidence>
<feature type="transmembrane region" description="Helical" evidence="8">
    <location>
        <begin position="352"/>
        <end position="370"/>
    </location>
</feature>
<feature type="transmembrane region" description="Helical" evidence="8">
    <location>
        <begin position="437"/>
        <end position="455"/>
    </location>
</feature>
<keyword evidence="10" id="KW-1185">Reference proteome</keyword>
<comment type="caution">
    <text evidence="9">The sequence shown here is derived from an EMBL/GenBank/DDBJ whole genome shotgun (WGS) entry which is preliminary data.</text>
</comment>
<feature type="transmembrane region" description="Helical" evidence="8">
    <location>
        <begin position="192"/>
        <end position="211"/>
    </location>
</feature>
<evidence type="ECO:0000313" key="9">
    <source>
        <dbReference type="EMBL" id="MEV5508921.1"/>
    </source>
</evidence>
<evidence type="ECO:0000256" key="5">
    <source>
        <dbReference type="ARBA" id="ARBA00022989"/>
    </source>
</evidence>
<accession>A0ABV3K189</accession>
<name>A0ABV3K189_STRON</name>
<evidence type="ECO:0000256" key="2">
    <source>
        <dbReference type="ARBA" id="ARBA00022475"/>
    </source>
</evidence>
<feature type="transmembrane region" description="Helical" evidence="8">
    <location>
        <begin position="67"/>
        <end position="86"/>
    </location>
</feature>
<keyword evidence="9" id="KW-0328">Glycosyltransferase</keyword>
<feature type="transmembrane region" description="Helical" evidence="8">
    <location>
        <begin position="42"/>
        <end position="60"/>
    </location>
</feature>
<comment type="similarity">
    <text evidence="7">Belongs to the glycosyltransferase 87 family.</text>
</comment>
<evidence type="ECO:0000256" key="8">
    <source>
        <dbReference type="SAM" id="Phobius"/>
    </source>
</evidence>
<feature type="transmembrane region" description="Helical" evidence="8">
    <location>
        <begin position="293"/>
        <end position="313"/>
    </location>
</feature>
<comment type="subcellular location">
    <subcellularLocation>
        <location evidence="1">Cell membrane</location>
        <topology evidence="1">Multi-pass membrane protein</topology>
    </subcellularLocation>
</comment>
<dbReference type="EC" id="2.4.-.-" evidence="9"/>
<evidence type="ECO:0000313" key="10">
    <source>
        <dbReference type="Proteomes" id="UP001552594"/>
    </source>
</evidence>
<reference evidence="9 10" key="1">
    <citation type="submission" date="2024-06" db="EMBL/GenBank/DDBJ databases">
        <title>The Natural Products Discovery Center: Release of the First 8490 Sequenced Strains for Exploring Actinobacteria Biosynthetic Diversity.</title>
        <authorList>
            <person name="Kalkreuter E."/>
            <person name="Kautsar S.A."/>
            <person name="Yang D."/>
            <person name="Bader C.D."/>
            <person name="Teijaro C.N."/>
            <person name="Fluegel L."/>
            <person name="Davis C.M."/>
            <person name="Simpson J.R."/>
            <person name="Lauterbach L."/>
            <person name="Steele A.D."/>
            <person name="Gui C."/>
            <person name="Meng S."/>
            <person name="Li G."/>
            <person name="Viehrig K."/>
            <person name="Ye F."/>
            <person name="Su P."/>
            <person name="Kiefer A.F."/>
            <person name="Nichols A."/>
            <person name="Cepeda A.J."/>
            <person name="Yan W."/>
            <person name="Fan B."/>
            <person name="Jiang Y."/>
            <person name="Adhikari A."/>
            <person name="Zheng C.-J."/>
            <person name="Schuster L."/>
            <person name="Cowan T.M."/>
            <person name="Smanski M.J."/>
            <person name="Chevrette M.G."/>
            <person name="De Carvalho L.P.S."/>
            <person name="Shen B."/>
        </authorList>
    </citation>
    <scope>NUCLEOTIDE SEQUENCE [LARGE SCALE GENOMIC DNA]</scope>
    <source>
        <strain evidence="9 10">NPDC052347</strain>
    </source>
</reference>
<evidence type="ECO:0000256" key="3">
    <source>
        <dbReference type="ARBA" id="ARBA00022679"/>
    </source>
</evidence>
<dbReference type="Proteomes" id="UP001552594">
    <property type="component" value="Unassembled WGS sequence"/>
</dbReference>
<evidence type="ECO:0000256" key="1">
    <source>
        <dbReference type="ARBA" id="ARBA00004651"/>
    </source>
</evidence>
<gene>
    <name evidence="9" type="ORF">AB0L16_21170</name>
</gene>
<keyword evidence="4 8" id="KW-0812">Transmembrane</keyword>
<keyword evidence="6 8" id="KW-0472">Membrane</keyword>
<dbReference type="InterPro" id="IPR018584">
    <property type="entry name" value="GT87"/>
</dbReference>
<sequence>MITLPRRPIAATAVTVASLTALTTVLATAVHGDTYVTDPAALTGWYAAAWALFGVAAWTLRRVPARHVAPLVLAGSMAVAVSGLAAEPRTSSDMYRYAWDGRVQAAGISPYDHAPGDPALARLRDDWLFPRGAECARPERFTVAPAAAQQSGAAACTRINRPAVHTIYPPIAEGYFLLVHYLSPPGARHKPFQVGGAILSVAVSALLLAALRRRGRAHWAAYWAWSPAIAFEAVNNAHIDALTALFTVAGLTAACARPTRGGSLIGAGIATKLLPAVVLPGALGGSRGTLRRALTLLLPAAAVTALAYLPYLLVSHGSVLGYLGGYAQEEGYDDPTVKNRYALLRLVLPPSWAQPAVLAVMASAVAYVLWRGDPERPWRGGLLVTGAAFLLTTPGYSWYALLLVALVALDGRWEWLTVAMAGAAKYIGGRAVADPNLLGTAAYCVAGAAVLTGWLRRRWGAHANSVMPSSKPTRGCQPSA</sequence>
<keyword evidence="2" id="KW-1003">Cell membrane</keyword>